<dbReference type="PROSITE" id="PS51257">
    <property type="entry name" value="PROKAR_LIPOPROTEIN"/>
    <property type="match status" value="1"/>
</dbReference>
<dbReference type="EMBL" id="CP096649">
    <property type="protein sequence ID" value="UQK58471.1"/>
    <property type="molecule type" value="Genomic_DNA"/>
</dbReference>
<dbReference type="RefSeq" id="WP_249242106.1">
    <property type="nucleotide sequence ID" value="NZ_CP096649.1"/>
</dbReference>
<evidence type="ECO:0008006" key="3">
    <source>
        <dbReference type="Google" id="ProtNLM"/>
    </source>
</evidence>
<proteinExistence type="predicted"/>
<evidence type="ECO:0000313" key="2">
    <source>
        <dbReference type="Proteomes" id="UP000831151"/>
    </source>
</evidence>
<reference evidence="1" key="1">
    <citation type="submission" date="2022-04" db="EMBL/GenBank/DDBJ databases">
        <title>Complete genome sequences of Ezakiella coagulans and Fenollaria massiliensis.</title>
        <authorList>
            <person name="France M.T."/>
            <person name="Clifford J."/>
            <person name="Narina S."/>
            <person name="Rutt L."/>
            <person name="Ravel J."/>
        </authorList>
    </citation>
    <scope>NUCLEOTIDE SEQUENCE</scope>
    <source>
        <strain evidence="1">C0061C2</strain>
    </source>
</reference>
<dbReference type="AlphaFoldDB" id="A0A9E7DID2"/>
<dbReference type="KEGG" id="fms:M1R53_04335"/>
<keyword evidence="2" id="KW-1185">Reference proteome</keyword>
<protein>
    <recommendedName>
        <fullName evidence="3">Lipoprotein</fullName>
    </recommendedName>
</protein>
<dbReference type="Proteomes" id="UP000831151">
    <property type="component" value="Chromosome"/>
</dbReference>
<sequence>MRKNISLLIIFISIILLSACSNGPLFIKDNDKRYSFDDIDSPIEEGEEIELSENKELAFVLRKINYLKEIDVQNDRVEIDKNDTSLLSMVIKPCLTDDIEVSSLIYKKGKFHITLSSKKSSKNVCAPYISIKLLKKLPQDIEADDFVIDKENIKTIDIKYTKDNAINFVKQKYNLITNLPDSAELVYIDKPIWQIKYKFVYDKSDYEHPIKNISIDFDANEGKVLAINEDDISKFIDNGNIFAINTEKVIYYNKKSNETNNIYIYSTKKQKSKKILSFDGSIKSIYKNNKSDDIIINYKDTSSDLRSVVYFASKDEYKFIEYKNDVNVIDASFKSESSLLVISKAEANITKLYDFDINDDNYLELFSAEDNIIKASYINGYYVYLSKYDVNQMLYITKDFEDYDFIDEVENYYYADDNSFVYRSDNKVEGISLYTYNLSERFYKMIINGDYSYIKKINDDYILAKKDINHESYDLILHKLDNNLKEEILFENVDNLNLYLTNDLKKLFKSTKVIDKNYTKRIIYEIDISKGDI</sequence>
<evidence type="ECO:0000313" key="1">
    <source>
        <dbReference type="EMBL" id="UQK58471.1"/>
    </source>
</evidence>
<gene>
    <name evidence="1" type="ORF">M1R53_04335</name>
</gene>
<name>A0A9E7DID2_9FIRM</name>
<accession>A0A9E7DID2</accession>
<organism evidence="1 2">
    <name type="scientific">Fenollaria massiliensis</name>
    <dbReference type="NCBI Taxonomy" id="938288"/>
    <lineage>
        <taxon>Bacteria</taxon>
        <taxon>Bacillati</taxon>
        <taxon>Bacillota</taxon>
        <taxon>Clostridia</taxon>
        <taxon>Eubacteriales</taxon>
        <taxon>Fenollaria</taxon>
    </lineage>
</organism>